<evidence type="ECO:0000256" key="1">
    <source>
        <dbReference type="ARBA" id="ARBA00022737"/>
    </source>
</evidence>
<feature type="compositionally biased region" description="Polar residues" evidence="5">
    <location>
        <begin position="355"/>
        <end position="383"/>
    </location>
</feature>
<feature type="region of interest" description="Disordered" evidence="5">
    <location>
        <begin position="610"/>
        <end position="676"/>
    </location>
</feature>
<dbReference type="Proteomes" id="UP001168098">
    <property type="component" value="Unassembled WGS sequence"/>
</dbReference>
<dbReference type="FunFam" id="3.30.70.330:FF:001402">
    <property type="entry name" value="Terminal EAR1-like 1"/>
    <property type="match status" value="1"/>
</dbReference>
<feature type="compositionally biased region" description="Acidic residues" evidence="5">
    <location>
        <begin position="658"/>
        <end position="676"/>
    </location>
</feature>
<dbReference type="SMART" id="SM00360">
    <property type="entry name" value="RRM"/>
    <property type="match status" value="2"/>
</dbReference>
<sequence length="676" mass="75914">MGETGTSRFLGNLDSSAQEFRPMNPYIQNQMTLFVPTQIYYPYTHPHPYSEVQLMPFCDEGVGYSQFVASSAYVIPVAGKQPPPPLMSPLSATPTRVLLLSSVPTDVSEATVRRELEAFGEVRSVQMERVCDGIVAVSFYDLRHAQACLMEVRKQHMQQQSRLKKHYDSLLTRKLASQVENLPTPLPPPARGLIAGRVVWAQFMIPVITCMLDDYNQGTLVIFNLDSKVSTSSLRNIFETFGSIKELRETPLKRHLRFVEFFDIRDAARALRAMNGKKIQGKHVVIEFSRPVGHGWRFFNAITTTALSSTSSTTNPTVISPSRLAYNTITSRCPPVVPRKLSEKSSHFNVPPHSYLSQPHPSNKKSNVGMNKRSSNAGNNEASMTSLCLTGSVVSGIEDSNGVPRWNPKKSPNGSSTTEQQQQAQRNRPWKGRQKNIDSCFLINEDAKTESHCRDSRTTVMIKNIPNKYSQKLLMNMLDNHCIDCNEQVPDGGDRPLSSYDFVYLPIDFNNKCNVGYGFVNMTSPQATWRLYKAFHLQSWEVFNSTKICEVTYARIQGLEALKEHFKNSKFLCDTKTYLPVVFSPPRDGRQLTEPQPIVGDNKLIIGIITNDTKASDDNDDGDEGEMMMDGPHRLNNGDHVRDCDDDVEDYNDHDQSPNDDDSGDDDEDDNTSVTG</sequence>
<dbReference type="FunFam" id="3.30.70.330:FF:000101">
    <property type="entry name" value="Protein MEI2-like 1"/>
    <property type="match status" value="1"/>
</dbReference>
<dbReference type="PROSITE" id="PS50102">
    <property type="entry name" value="RRM"/>
    <property type="match status" value="1"/>
</dbReference>
<dbReference type="Pfam" id="PF00076">
    <property type="entry name" value="RRM_1"/>
    <property type="match status" value="1"/>
</dbReference>
<keyword evidence="2 4" id="KW-0694">RNA-binding</keyword>
<keyword evidence="3" id="KW-0469">Meiosis</keyword>
<name>A0AA39ALS6_VITRO</name>
<evidence type="ECO:0000256" key="5">
    <source>
        <dbReference type="SAM" id="MobiDB-lite"/>
    </source>
</evidence>
<protein>
    <recommendedName>
        <fullName evidence="6">RRM domain-containing protein</fullName>
    </recommendedName>
</protein>
<dbReference type="InterPro" id="IPR035979">
    <property type="entry name" value="RBD_domain_sf"/>
</dbReference>
<dbReference type="GO" id="GO:0003723">
    <property type="term" value="F:RNA binding"/>
    <property type="evidence" value="ECO:0007669"/>
    <property type="project" value="UniProtKB-UniRule"/>
</dbReference>
<dbReference type="Pfam" id="PF04059">
    <property type="entry name" value="RRM_2"/>
    <property type="match status" value="1"/>
</dbReference>
<evidence type="ECO:0000313" key="8">
    <source>
        <dbReference type="Proteomes" id="UP001168098"/>
    </source>
</evidence>
<evidence type="ECO:0000256" key="4">
    <source>
        <dbReference type="PROSITE-ProRule" id="PRU00176"/>
    </source>
</evidence>
<feature type="domain" description="RRM" evidence="6">
    <location>
        <begin position="218"/>
        <end position="291"/>
    </location>
</feature>
<dbReference type="InterPro" id="IPR007201">
    <property type="entry name" value="Mei2-like_Rrm_C"/>
</dbReference>
<evidence type="ECO:0000259" key="6">
    <source>
        <dbReference type="PROSITE" id="PS50102"/>
    </source>
</evidence>
<reference evidence="7 8" key="1">
    <citation type="journal article" date="2023" name="BMC Biotechnol.">
        <title>Vitis rotundifolia cv Carlos genome sequencing.</title>
        <authorList>
            <person name="Huff M."/>
            <person name="Hulse-Kemp A."/>
            <person name="Scheffler B."/>
            <person name="Youngblood R."/>
            <person name="Simpson S."/>
            <person name="Babiker E."/>
            <person name="Staton M."/>
        </authorList>
    </citation>
    <scope>NUCLEOTIDE SEQUENCE [LARGE SCALE GENOMIC DNA]</scope>
    <source>
        <tissue evidence="7">Leaf</tissue>
    </source>
</reference>
<comment type="caution">
    <text evidence="7">The sequence shown here is derived from an EMBL/GenBank/DDBJ whole genome shotgun (WGS) entry which is preliminary data.</text>
</comment>
<organism evidence="7 8">
    <name type="scientific">Vitis rotundifolia</name>
    <name type="common">Muscadine grape</name>
    <dbReference type="NCBI Taxonomy" id="103349"/>
    <lineage>
        <taxon>Eukaryota</taxon>
        <taxon>Viridiplantae</taxon>
        <taxon>Streptophyta</taxon>
        <taxon>Embryophyta</taxon>
        <taxon>Tracheophyta</taxon>
        <taxon>Spermatophyta</taxon>
        <taxon>Magnoliopsida</taxon>
        <taxon>eudicotyledons</taxon>
        <taxon>Gunneridae</taxon>
        <taxon>Pentapetalae</taxon>
        <taxon>rosids</taxon>
        <taxon>Vitales</taxon>
        <taxon>Vitaceae</taxon>
        <taxon>Viteae</taxon>
        <taxon>Vitis</taxon>
    </lineage>
</organism>
<dbReference type="PANTHER" id="PTHR23189">
    <property type="entry name" value="RNA RECOGNITION MOTIF-CONTAINING"/>
    <property type="match status" value="1"/>
</dbReference>
<gene>
    <name evidence="7" type="ORF">PVL29_000647</name>
</gene>
<proteinExistence type="predicted"/>
<dbReference type="InterPro" id="IPR000504">
    <property type="entry name" value="RRM_dom"/>
</dbReference>
<dbReference type="SUPFAM" id="SSF54928">
    <property type="entry name" value="RNA-binding domain, RBD"/>
    <property type="match status" value="2"/>
</dbReference>
<dbReference type="GO" id="GO:0051321">
    <property type="term" value="P:meiotic cell cycle"/>
    <property type="evidence" value="ECO:0007669"/>
    <property type="project" value="UniProtKB-KW"/>
</dbReference>
<keyword evidence="1" id="KW-0677">Repeat</keyword>
<dbReference type="CDD" id="cd12530">
    <property type="entry name" value="RRM3_EAR1_like"/>
    <property type="match status" value="1"/>
</dbReference>
<dbReference type="EMBL" id="JARBHA010000001">
    <property type="protein sequence ID" value="KAJ9708733.1"/>
    <property type="molecule type" value="Genomic_DNA"/>
</dbReference>
<dbReference type="Gene3D" id="3.30.70.330">
    <property type="match status" value="2"/>
</dbReference>
<feature type="compositionally biased region" description="Basic and acidic residues" evidence="5">
    <location>
        <begin position="631"/>
        <end position="643"/>
    </location>
</feature>
<dbReference type="InterPro" id="IPR034458">
    <property type="entry name" value="EAR1-like_RRM3"/>
</dbReference>
<evidence type="ECO:0000256" key="3">
    <source>
        <dbReference type="ARBA" id="ARBA00023254"/>
    </source>
</evidence>
<evidence type="ECO:0000313" key="7">
    <source>
        <dbReference type="EMBL" id="KAJ9708733.1"/>
    </source>
</evidence>
<feature type="compositionally biased region" description="Acidic residues" evidence="5">
    <location>
        <begin position="618"/>
        <end position="627"/>
    </location>
</feature>
<dbReference type="AlphaFoldDB" id="A0AA39ALS6"/>
<feature type="region of interest" description="Disordered" evidence="5">
    <location>
        <begin position="338"/>
        <end position="383"/>
    </location>
</feature>
<feature type="compositionally biased region" description="Polar residues" evidence="5">
    <location>
        <begin position="410"/>
        <end position="426"/>
    </location>
</feature>
<keyword evidence="8" id="KW-1185">Reference proteome</keyword>
<evidence type="ECO:0000256" key="2">
    <source>
        <dbReference type="ARBA" id="ARBA00022884"/>
    </source>
</evidence>
<dbReference type="InterPro" id="IPR012677">
    <property type="entry name" value="Nucleotide-bd_a/b_plait_sf"/>
</dbReference>
<accession>A0AA39ALS6</accession>
<feature type="region of interest" description="Disordered" evidence="5">
    <location>
        <begin position="398"/>
        <end position="432"/>
    </location>
</feature>